<dbReference type="CDD" id="cd18799">
    <property type="entry name" value="SF2_C_EcoAI-like"/>
    <property type="match status" value="1"/>
</dbReference>
<dbReference type="Gene3D" id="3.40.50.300">
    <property type="entry name" value="P-loop containing nucleotide triphosphate hydrolases"/>
    <property type="match status" value="2"/>
</dbReference>
<dbReference type="CDD" id="cd18032">
    <property type="entry name" value="DEXHc_RE_I_III_res"/>
    <property type="match status" value="1"/>
</dbReference>
<dbReference type="Proteomes" id="UP000824176">
    <property type="component" value="Unassembled WGS sequence"/>
</dbReference>
<dbReference type="InterPro" id="IPR014001">
    <property type="entry name" value="Helicase_ATP-bd"/>
</dbReference>
<sequence>MDKKELTEQEIRTRYITPAIKNAGWQEHQIREEYKLTDGRIIARHNACRRDINTIKRADYILFYNFHTPIAVIEAKDNKHKLSDGIQQALGYAEMMNIPFVFSSNGDGFLFHNKYSNANEKIEKEIKLSDFPSPDELWEIYKKHNNIDNEKEKQLSSNYYIDNGKMPRYYQLNAINSVYNAIVNGEKRVFLVMATGTGKTYVAFQIAWRLWKAGLKKRILFLADREALRDQTYTGDFSPFKKKMTMVTHRKIDKSYEVYLALYQSMTSNDDTKNIFTQFSKDFFDLVIVDECHRGSAKDDSLWRKVLEYFDNAVQIGLTATPKENKEVSNISYFGEPVYTYSLKQGIEDGFLAPYKVIRVILDKDVEGFRPVLNQKDKYGNIIDDREYNDKDFDRTLILEKRTEIVAKYVSDFLKSHKMRMAKTIFFCINQEHAARMRQALVNENADMVKINDKYVMQITSDNEEGKNQIENFCNKNSPYPVLVTTSKLLSTGVDTKTVEVIVIDSNIESIIEFKQIIGRGTRLVEEKNKLYFTIIDFRNVTRLFADPDFDGEPLKSEEYEIKKKENEYKFDNDDISAVNAAETEEKTEHTLPTEDNGPKKYYVDNVEVSILKDIVKYVDYNGKLVTESFKDYTRKNLKTKYATLDKFLQAWNSAEKKSIIIDEMEKAGIFMDELKANIKKDLDPFDMLCHIAYDKPPLTKKERIANVKKRNYFAKYGAKVQEVINALLDKYAETDIQNLETIEILKLEPVNKIGNPMYILNTIFKGRKNFENIIKELETEIYAA</sequence>
<evidence type="ECO:0000313" key="2">
    <source>
        <dbReference type="EMBL" id="HIZ89959.1"/>
    </source>
</evidence>
<dbReference type="GO" id="GO:0016787">
    <property type="term" value="F:hydrolase activity"/>
    <property type="evidence" value="ECO:0007669"/>
    <property type="project" value="InterPro"/>
</dbReference>
<dbReference type="InterPro" id="IPR013670">
    <property type="entry name" value="EcoEI_R_C_dom"/>
</dbReference>
<reference evidence="2" key="2">
    <citation type="submission" date="2021-04" db="EMBL/GenBank/DDBJ databases">
        <authorList>
            <person name="Gilroy R."/>
        </authorList>
    </citation>
    <scope>NUCLEOTIDE SEQUENCE</scope>
    <source>
        <strain evidence="2">ChiW4-1371</strain>
    </source>
</reference>
<dbReference type="PANTHER" id="PTHR47396:SF1">
    <property type="entry name" value="ATP-DEPENDENT HELICASE IRC3-RELATED"/>
    <property type="match status" value="1"/>
</dbReference>
<protein>
    <submittedName>
        <fullName evidence="2">DEAD/DEAH box helicase family protein</fullName>
    </submittedName>
</protein>
<dbReference type="GO" id="GO:0004386">
    <property type="term" value="F:helicase activity"/>
    <property type="evidence" value="ECO:0007669"/>
    <property type="project" value="UniProtKB-KW"/>
</dbReference>
<dbReference type="SUPFAM" id="SSF52540">
    <property type="entry name" value="P-loop containing nucleoside triphosphate hydrolases"/>
    <property type="match status" value="2"/>
</dbReference>
<comment type="caution">
    <text evidence="2">The sequence shown here is derived from an EMBL/GenBank/DDBJ whole genome shotgun (WGS) entry which is preliminary data.</text>
</comment>
<dbReference type="EMBL" id="DXAQ01000126">
    <property type="protein sequence ID" value="HIZ89959.1"/>
    <property type="molecule type" value="Genomic_DNA"/>
</dbReference>
<dbReference type="InterPro" id="IPR050742">
    <property type="entry name" value="Helicase_Restrict-Modif_Enz"/>
</dbReference>
<dbReference type="Pfam" id="PF08463">
    <property type="entry name" value="EcoEI_R_C"/>
    <property type="match status" value="1"/>
</dbReference>
<keyword evidence="2" id="KW-0347">Helicase</keyword>
<dbReference type="PANTHER" id="PTHR47396">
    <property type="entry name" value="TYPE I RESTRICTION ENZYME ECOKI R PROTEIN"/>
    <property type="match status" value="1"/>
</dbReference>
<organism evidence="2 3">
    <name type="scientific">Candidatus Mucispirillum faecigallinarum</name>
    <dbReference type="NCBI Taxonomy" id="2838699"/>
    <lineage>
        <taxon>Bacteria</taxon>
        <taxon>Pseudomonadati</taxon>
        <taxon>Deferribacterota</taxon>
        <taxon>Deferribacteres</taxon>
        <taxon>Deferribacterales</taxon>
        <taxon>Mucispirillaceae</taxon>
        <taxon>Mucispirillum</taxon>
    </lineage>
</organism>
<dbReference type="InterPro" id="IPR029464">
    <property type="entry name" value="HSDR_N"/>
</dbReference>
<keyword evidence="2" id="KW-0067">ATP-binding</keyword>
<dbReference type="GO" id="GO:0005829">
    <property type="term" value="C:cytosol"/>
    <property type="evidence" value="ECO:0007669"/>
    <property type="project" value="TreeGrafter"/>
</dbReference>
<dbReference type="Pfam" id="PF00271">
    <property type="entry name" value="Helicase_C"/>
    <property type="match status" value="1"/>
</dbReference>
<dbReference type="GO" id="GO:0006304">
    <property type="term" value="P:DNA modification"/>
    <property type="evidence" value="ECO:0007669"/>
    <property type="project" value="InterPro"/>
</dbReference>
<evidence type="ECO:0000313" key="3">
    <source>
        <dbReference type="Proteomes" id="UP000824176"/>
    </source>
</evidence>
<dbReference type="InterPro" id="IPR027417">
    <property type="entry name" value="P-loop_NTPase"/>
</dbReference>
<dbReference type="Pfam" id="PF13588">
    <property type="entry name" value="HSDR_N_2"/>
    <property type="match status" value="1"/>
</dbReference>
<keyword evidence="2" id="KW-0378">Hydrolase</keyword>
<keyword evidence="2" id="KW-0547">Nucleotide-binding</keyword>
<proteinExistence type="predicted"/>
<feature type="domain" description="Helicase ATP-binding" evidence="1">
    <location>
        <begin position="180"/>
        <end position="340"/>
    </location>
</feature>
<dbReference type="NCBIfam" id="NF046051">
    <property type="entry name" value="restrict_EcoAI"/>
    <property type="match status" value="1"/>
</dbReference>
<dbReference type="SMART" id="SM00487">
    <property type="entry name" value="DEXDc"/>
    <property type="match status" value="1"/>
</dbReference>
<dbReference type="AlphaFoldDB" id="A0A9D2KB27"/>
<gene>
    <name evidence="2" type="ORF">H9804_08425</name>
</gene>
<dbReference type="Pfam" id="PF04851">
    <property type="entry name" value="ResIII"/>
    <property type="match status" value="1"/>
</dbReference>
<accession>A0A9D2KB27</accession>
<dbReference type="Gene3D" id="3.90.1570.30">
    <property type="match status" value="1"/>
</dbReference>
<evidence type="ECO:0000259" key="1">
    <source>
        <dbReference type="PROSITE" id="PS51192"/>
    </source>
</evidence>
<reference evidence="2" key="1">
    <citation type="journal article" date="2021" name="PeerJ">
        <title>Extensive microbial diversity within the chicken gut microbiome revealed by metagenomics and culture.</title>
        <authorList>
            <person name="Gilroy R."/>
            <person name="Ravi A."/>
            <person name="Getino M."/>
            <person name="Pursley I."/>
            <person name="Horton D.L."/>
            <person name="Alikhan N.F."/>
            <person name="Baker D."/>
            <person name="Gharbi K."/>
            <person name="Hall N."/>
            <person name="Watson M."/>
            <person name="Adriaenssens E.M."/>
            <person name="Foster-Nyarko E."/>
            <person name="Jarju S."/>
            <person name="Secka A."/>
            <person name="Antonio M."/>
            <person name="Oren A."/>
            <person name="Chaudhuri R.R."/>
            <person name="La Ragione R."/>
            <person name="Hildebrand F."/>
            <person name="Pallen M.J."/>
        </authorList>
    </citation>
    <scope>NUCLEOTIDE SEQUENCE</scope>
    <source>
        <strain evidence="2">ChiW4-1371</strain>
    </source>
</reference>
<name>A0A9D2KB27_9BACT</name>
<dbReference type="InterPro" id="IPR001650">
    <property type="entry name" value="Helicase_C-like"/>
</dbReference>
<dbReference type="PROSITE" id="PS51192">
    <property type="entry name" value="HELICASE_ATP_BIND_1"/>
    <property type="match status" value="1"/>
</dbReference>
<dbReference type="GO" id="GO:0003677">
    <property type="term" value="F:DNA binding"/>
    <property type="evidence" value="ECO:0007669"/>
    <property type="project" value="InterPro"/>
</dbReference>
<dbReference type="InterPro" id="IPR006935">
    <property type="entry name" value="Helicase/UvrB_N"/>
</dbReference>
<dbReference type="GO" id="GO:0005524">
    <property type="term" value="F:ATP binding"/>
    <property type="evidence" value="ECO:0007669"/>
    <property type="project" value="InterPro"/>
</dbReference>